<dbReference type="InterPro" id="IPR043129">
    <property type="entry name" value="ATPase_NBD"/>
</dbReference>
<dbReference type="InterPro" id="IPR036390">
    <property type="entry name" value="WH_DNA-bd_sf"/>
</dbReference>
<organism evidence="2 3">
    <name type="scientific">Galbitalea soli</name>
    <dbReference type="NCBI Taxonomy" id="1268042"/>
    <lineage>
        <taxon>Bacteria</taxon>
        <taxon>Bacillati</taxon>
        <taxon>Actinomycetota</taxon>
        <taxon>Actinomycetes</taxon>
        <taxon>Micrococcales</taxon>
        <taxon>Microbacteriaceae</taxon>
        <taxon>Galbitalea</taxon>
    </lineage>
</organism>
<reference evidence="2 3" key="1">
    <citation type="journal article" date="2014" name="Int. J. Syst. Evol. Microbiol.">
        <title>Description of Galbitalea soli gen. nov., sp. nov., and Frondihabitans sucicola sp. nov.</title>
        <authorList>
            <person name="Kim S.J."/>
            <person name="Lim J.M."/>
            <person name="Ahn J.H."/>
            <person name="Weon H.Y."/>
            <person name="Hamada M."/>
            <person name="Suzuki K."/>
            <person name="Ahn T.Y."/>
            <person name="Kwon S.W."/>
        </authorList>
    </citation>
    <scope>NUCLEOTIDE SEQUENCE [LARGE SCALE GENOMIC DNA]</scope>
    <source>
        <strain evidence="2 3">NBRC 108727</strain>
    </source>
</reference>
<dbReference type="SUPFAM" id="SSF46785">
    <property type="entry name" value="Winged helix' DNA-binding domain"/>
    <property type="match status" value="1"/>
</dbReference>
<protein>
    <submittedName>
        <fullName evidence="2">ROK family protein</fullName>
    </submittedName>
</protein>
<dbReference type="InterPro" id="IPR036388">
    <property type="entry name" value="WH-like_DNA-bd_sf"/>
</dbReference>
<accession>A0A7C9TRS5</accession>
<evidence type="ECO:0000313" key="2">
    <source>
        <dbReference type="EMBL" id="NEM92416.1"/>
    </source>
</evidence>
<keyword evidence="3" id="KW-1185">Reference proteome</keyword>
<evidence type="ECO:0000256" key="1">
    <source>
        <dbReference type="ARBA" id="ARBA00006479"/>
    </source>
</evidence>
<dbReference type="PANTHER" id="PTHR18964:SF149">
    <property type="entry name" value="BIFUNCTIONAL UDP-N-ACETYLGLUCOSAMINE 2-EPIMERASE_N-ACETYLMANNOSAMINE KINASE"/>
    <property type="match status" value="1"/>
</dbReference>
<comment type="caution">
    <text evidence="2">The sequence shown here is derived from an EMBL/GenBank/DDBJ whole genome shotgun (WGS) entry which is preliminary data.</text>
</comment>
<dbReference type="EMBL" id="JAAGWZ010000005">
    <property type="protein sequence ID" value="NEM92416.1"/>
    <property type="molecule type" value="Genomic_DNA"/>
</dbReference>
<dbReference type="Gene3D" id="1.10.10.10">
    <property type="entry name" value="Winged helix-like DNA-binding domain superfamily/Winged helix DNA-binding domain"/>
    <property type="match status" value="1"/>
</dbReference>
<proteinExistence type="inferred from homology"/>
<dbReference type="Gene3D" id="3.30.420.40">
    <property type="match status" value="2"/>
</dbReference>
<dbReference type="Proteomes" id="UP000479756">
    <property type="component" value="Unassembled WGS sequence"/>
</dbReference>
<dbReference type="InterPro" id="IPR000600">
    <property type="entry name" value="ROK"/>
</dbReference>
<evidence type="ECO:0000313" key="3">
    <source>
        <dbReference type="Proteomes" id="UP000479756"/>
    </source>
</evidence>
<dbReference type="PANTHER" id="PTHR18964">
    <property type="entry name" value="ROK (REPRESSOR, ORF, KINASE) FAMILY"/>
    <property type="match status" value="1"/>
</dbReference>
<dbReference type="Pfam" id="PF00480">
    <property type="entry name" value="ROK"/>
    <property type="match status" value="1"/>
</dbReference>
<name>A0A7C9TRS5_9MICO</name>
<sequence length="431" mass="44680">MICCSDKHITRNPPAHPLVSGNLGSYDVWKPRPSESPVTPAEAAKTLGNSNDRVRVHNLSVVLRLVHRTGGVPRSSLTRQTGLNRSTVAALVGELVERQLVVEGEPDARNQVGRPSPMTLPGDRPVGIAVNPEIDAITVGVVGLGGRVLRRVRRATAVIPTAEQAAEITADIVAELRAELEPAHRVFGIGVAVPGLVRVADGLVRLAPHLGWENQPFAAMLARATGLPVRAANDANLGTLAESTFGAGRGVSDFIYLNGGASGIGGGILAGGELLFGADGYAGELGHTIVTRNGIRCHCGGAGCLETEVRREPLLELLGLDDADADELEAALLASDDRAVLAEVHRQLDHLGFALGNAINALNPRLIVLGGFLGSISAAEPDHLDRVVAAGPLSAARGQPSIVPTELGASLLMIGAAELALEAVLEDPTLG</sequence>
<gene>
    <name evidence="2" type="ORF">G3T37_13760</name>
</gene>
<dbReference type="SUPFAM" id="SSF53067">
    <property type="entry name" value="Actin-like ATPase domain"/>
    <property type="match status" value="1"/>
</dbReference>
<dbReference type="AlphaFoldDB" id="A0A7C9TRS5"/>
<comment type="similarity">
    <text evidence="1">Belongs to the ROK (NagC/XylR) family.</text>
</comment>